<feature type="compositionally biased region" description="Polar residues" evidence="1">
    <location>
        <begin position="33"/>
        <end position="45"/>
    </location>
</feature>
<dbReference type="EMBL" id="QWVS01000044">
    <property type="protein sequence ID" value="RID82615.1"/>
    <property type="molecule type" value="Genomic_DNA"/>
</dbReference>
<comment type="caution">
    <text evidence="2">The sequence shown here is derived from an EMBL/GenBank/DDBJ whole genome shotgun (WGS) entry which is preliminary data.</text>
</comment>
<evidence type="ECO:0000313" key="3">
    <source>
        <dbReference type="Proteomes" id="UP000266016"/>
    </source>
</evidence>
<gene>
    <name evidence="2" type="ORF">D1953_17740</name>
</gene>
<dbReference type="Proteomes" id="UP000266016">
    <property type="component" value="Unassembled WGS sequence"/>
</dbReference>
<dbReference type="AlphaFoldDB" id="A0A398AYG1"/>
<sequence>MYPYNFHKPSWHYYNQDQRGIRQQGVSSYLDSGNIQAEGSTSETQVHGHGHGSMPHVPPSQDMGNYGQGGNQGYLSSANNNKSSDPQNMIQLLIRIENQLNQLNRLITQNNQLLQSVHKQEDTKCIQAGAGGGGTVVVRM</sequence>
<evidence type="ECO:0000313" key="2">
    <source>
        <dbReference type="EMBL" id="RID82615.1"/>
    </source>
</evidence>
<feature type="region of interest" description="Disordered" evidence="1">
    <location>
        <begin position="33"/>
        <end position="55"/>
    </location>
</feature>
<organism evidence="2 3">
    <name type="scientific">Peribacillus asahii</name>
    <dbReference type="NCBI Taxonomy" id="228899"/>
    <lineage>
        <taxon>Bacteria</taxon>
        <taxon>Bacillati</taxon>
        <taxon>Bacillota</taxon>
        <taxon>Bacilli</taxon>
        <taxon>Bacillales</taxon>
        <taxon>Bacillaceae</taxon>
        <taxon>Peribacillus</taxon>
    </lineage>
</organism>
<reference evidence="2 3" key="1">
    <citation type="submission" date="2018-08" db="EMBL/GenBank/DDBJ databases">
        <title>Bacillus jemisoniae sp. nov., Bacillus chryseoplanitiae sp. nov., Bacillus resnikiae sp. nov., and Bacillus frankliniae sp. nov., isolated from Viking spacecraft and associated surfaces.</title>
        <authorList>
            <person name="Seuylemezian A."/>
            <person name="Vaishampayan P."/>
        </authorList>
    </citation>
    <scope>NUCLEOTIDE SEQUENCE [LARGE SCALE GENOMIC DNA]</scope>
    <source>
        <strain evidence="2 3">MA001</strain>
    </source>
</reference>
<name>A0A398AYG1_9BACI</name>
<protein>
    <submittedName>
        <fullName evidence="2">Uncharacterized protein</fullName>
    </submittedName>
</protein>
<keyword evidence="3" id="KW-1185">Reference proteome</keyword>
<proteinExistence type="predicted"/>
<dbReference type="RefSeq" id="WP_119118501.1">
    <property type="nucleotide sequence ID" value="NZ_QWVS01000044.1"/>
</dbReference>
<evidence type="ECO:0000256" key="1">
    <source>
        <dbReference type="SAM" id="MobiDB-lite"/>
    </source>
</evidence>
<accession>A0A398AYG1</accession>